<dbReference type="PANTHER" id="PTHR46847">
    <property type="entry name" value="D-ALLOSE-BINDING PERIPLASMIC PROTEIN-RELATED"/>
    <property type="match status" value="1"/>
</dbReference>
<keyword evidence="3" id="KW-0732">Signal</keyword>
<dbReference type="SUPFAM" id="SSF53822">
    <property type="entry name" value="Periplasmic binding protein-like I"/>
    <property type="match status" value="1"/>
</dbReference>
<comment type="similarity">
    <text evidence="2">Belongs to the bacterial solute-binding protein 2 family.</text>
</comment>
<dbReference type="CDD" id="cd01536">
    <property type="entry name" value="PBP1_ABC_sugar_binding-like"/>
    <property type="match status" value="1"/>
</dbReference>
<protein>
    <submittedName>
        <fullName evidence="5">Ribose transport system substrate-binding protein</fullName>
    </submittedName>
</protein>
<feature type="domain" description="Periplasmic binding protein" evidence="4">
    <location>
        <begin position="52"/>
        <end position="307"/>
    </location>
</feature>
<reference evidence="5 6" key="1">
    <citation type="submission" date="2023-07" db="EMBL/GenBank/DDBJ databases">
        <title>Sorghum-associated microbial communities from plants grown in Nebraska, USA.</title>
        <authorList>
            <person name="Schachtman D."/>
        </authorList>
    </citation>
    <scope>NUCLEOTIDE SEQUENCE [LARGE SCALE GENOMIC DNA]</scope>
    <source>
        <strain evidence="5 6">DS1027</strain>
    </source>
</reference>
<comment type="subcellular location">
    <subcellularLocation>
        <location evidence="1">Cell envelope</location>
    </subcellularLocation>
</comment>
<dbReference type="RefSeq" id="WP_107716641.1">
    <property type="nucleotide sequence ID" value="NZ_JAVDRD010000005.1"/>
</dbReference>
<sequence>MRPIRPLPLLAATLVVAVGSLSLVALARHGSDGAAAAAGAPLPPGAPRYALSTVGLSFPFAAAIAKGFRQAAREAGAEGLVVDGKANIQKQANDIDDLIAQHPRGVAIMPLDSIVAQGWVKRAQAAGVPVVAVAALVGDPRTRAVQDVYPGLAALVSQDEVAAGRAAGTLAAQLLPADRPARIAIVEGAAGFPEVEQRTRGFLAGLAASGRRDTIVAAQPGNWTPDGGEAACQNMLAADPRIDLFFNQADDMVIGCARAVRAAGSHARLIGVGGSRLAMASLKAGAIDGTVCFQPEALGALAFRALAHPPAPGTPRFLTYPIPAVTRASAQRCTGQW</sequence>
<evidence type="ECO:0000256" key="2">
    <source>
        <dbReference type="ARBA" id="ARBA00007639"/>
    </source>
</evidence>
<keyword evidence="6" id="KW-1185">Reference proteome</keyword>
<evidence type="ECO:0000259" key="4">
    <source>
        <dbReference type="Pfam" id="PF13407"/>
    </source>
</evidence>
<dbReference type="Gene3D" id="3.40.50.2300">
    <property type="match status" value="2"/>
</dbReference>
<evidence type="ECO:0000256" key="3">
    <source>
        <dbReference type="ARBA" id="ARBA00022729"/>
    </source>
</evidence>
<dbReference type="InterPro" id="IPR025997">
    <property type="entry name" value="SBP_2_dom"/>
</dbReference>
<gene>
    <name evidence="5" type="ORF">J2792_002124</name>
</gene>
<dbReference type="Proteomes" id="UP001184150">
    <property type="component" value="Unassembled WGS sequence"/>
</dbReference>
<evidence type="ECO:0000256" key="1">
    <source>
        <dbReference type="ARBA" id="ARBA00004196"/>
    </source>
</evidence>
<evidence type="ECO:0000313" key="6">
    <source>
        <dbReference type="Proteomes" id="UP001184150"/>
    </source>
</evidence>
<dbReference type="PANTHER" id="PTHR46847:SF1">
    <property type="entry name" value="D-ALLOSE-BINDING PERIPLASMIC PROTEIN-RELATED"/>
    <property type="match status" value="1"/>
</dbReference>
<evidence type="ECO:0000313" key="5">
    <source>
        <dbReference type="EMBL" id="MDR6511252.1"/>
    </source>
</evidence>
<accession>A0ABU1MMV4</accession>
<proteinExistence type="inferred from homology"/>
<name>A0ABU1MMV4_9SPHN</name>
<dbReference type="Pfam" id="PF13407">
    <property type="entry name" value="Peripla_BP_4"/>
    <property type="match status" value="1"/>
</dbReference>
<organism evidence="5 6">
    <name type="scientific">Novosphingobium capsulatum</name>
    <dbReference type="NCBI Taxonomy" id="13688"/>
    <lineage>
        <taxon>Bacteria</taxon>
        <taxon>Pseudomonadati</taxon>
        <taxon>Pseudomonadota</taxon>
        <taxon>Alphaproteobacteria</taxon>
        <taxon>Sphingomonadales</taxon>
        <taxon>Sphingomonadaceae</taxon>
        <taxon>Novosphingobium</taxon>
    </lineage>
</organism>
<dbReference type="EMBL" id="JAVDRD010000005">
    <property type="protein sequence ID" value="MDR6511252.1"/>
    <property type="molecule type" value="Genomic_DNA"/>
</dbReference>
<comment type="caution">
    <text evidence="5">The sequence shown here is derived from an EMBL/GenBank/DDBJ whole genome shotgun (WGS) entry which is preliminary data.</text>
</comment>
<dbReference type="InterPro" id="IPR028082">
    <property type="entry name" value="Peripla_BP_I"/>
</dbReference>